<evidence type="ECO:0000313" key="8">
    <source>
        <dbReference type="Proteomes" id="UP000229952"/>
    </source>
</evidence>
<evidence type="ECO:0000256" key="4">
    <source>
        <dbReference type="ARBA" id="ARBA00022989"/>
    </source>
</evidence>
<evidence type="ECO:0000256" key="2">
    <source>
        <dbReference type="ARBA" id="ARBA00009773"/>
    </source>
</evidence>
<dbReference type="GO" id="GO:0016020">
    <property type="term" value="C:membrane"/>
    <property type="evidence" value="ECO:0007669"/>
    <property type="project" value="UniProtKB-SubCell"/>
</dbReference>
<dbReference type="Pfam" id="PF01594">
    <property type="entry name" value="AI-2E_transport"/>
    <property type="match status" value="1"/>
</dbReference>
<proteinExistence type="inferred from homology"/>
<reference evidence="7 8" key="1">
    <citation type="submission" date="2017-09" db="EMBL/GenBank/DDBJ databases">
        <title>Depth-based differentiation of microbial function through sediment-hosted aquifers and enrichment of novel symbionts in the deep terrestrial subsurface.</title>
        <authorList>
            <person name="Probst A.J."/>
            <person name="Ladd B."/>
            <person name="Jarett J.K."/>
            <person name="Geller-Mcgrath D.E."/>
            <person name="Sieber C.M."/>
            <person name="Emerson J.B."/>
            <person name="Anantharaman K."/>
            <person name="Thomas B.C."/>
            <person name="Malmstrom R."/>
            <person name="Stieglmeier M."/>
            <person name="Klingl A."/>
            <person name="Woyke T."/>
            <person name="Ryan C.M."/>
            <person name="Banfield J.F."/>
        </authorList>
    </citation>
    <scope>NUCLEOTIDE SEQUENCE [LARGE SCALE GENOMIC DNA]</scope>
    <source>
        <strain evidence="7">CG23_combo_of_CG06-09_8_20_14_all_37_18</strain>
    </source>
</reference>
<dbReference type="InterPro" id="IPR002549">
    <property type="entry name" value="AI-2E-like"/>
</dbReference>
<evidence type="ECO:0000256" key="6">
    <source>
        <dbReference type="SAM" id="Phobius"/>
    </source>
</evidence>
<organism evidence="7 8">
    <name type="scientific">Candidatus Nealsonbacteria bacterium CG23_combo_of_CG06-09_8_20_14_all_37_18</name>
    <dbReference type="NCBI Taxonomy" id="1974720"/>
    <lineage>
        <taxon>Bacteria</taxon>
        <taxon>Candidatus Nealsoniibacteriota</taxon>
    </lineage>
</organism>
<name>A0A2G9YXS8_9BACT</name>
<protein>
    <recommendedName>
        <fullName evidence="9">AI-2E family transporter</fullName>
    </recommendedName>
</protein>
<feature type="transmembrane region" description="Helical" evidence="6">
    <location>
        <begin position="101"/>
        <end position="127"/>
    </location>
</feature>
<evidence type="ECO:0008006" key="9">
    <source>
        <dbReference type="Google" id="ProtNLM"/>
    </source>
</evidence>
<feature type="non-terminal residue" evidence="7">
    <location>
        <position position="133"/>
    </location>
</feature>
<evidence type="ECO:0000256" key="5">
    <source>
        <dbReference type="ARBA" id="ARBA00023136"/>
    </source>
</evidence>
<comment type="caution">
    <text evidence="7">The sequence shown here is derived from an EMBL/GenBank/DDBJ whole genome shotgun (WGS) entry which is preliminary data.</text>
</comment>
<dbReference type="AlphaFoldDB" id="A0A2G9YXS8"/>
<keyword evidence="4 6" id="KW-1133">Transmembrane helix</keyword>
<accession>A0A2G9YXS8</accession>
<dbReference type="EMBL" id="PCRQ01000082">
    <property type="protein sequence ID" value="PIP24056.1"/>
    <property type="molecule type" value="Genomic_DNA"/>
</dbReference>
<keyword evidence="3 6" id="KW-0812">Transmembrane</keyword>
<evidence type="ECO:0000313" key="7">
    <source>
        <dbReference type="EMBL" id="PIP24056.1"/>
    </source>
</evidence>
<sequence length="133" mass="14927">MFALIISVLFNPAIDFLQRRRIPRVLAAGLIYVLIFGVLGSSIYLVSLSFIPEIRQFSELFSQYFEKIALPLKGLGVEAFESFEVFVEASEKWLIGASANIFAALASVFGGLFSAFTVFSLAFFFSLEEKWME</sequence>
<evidence type="ECO:0000256" key="1">
    <source>
        <dbReference type="ARBA" id="ARBA00004141"/>
    </source>
</evidence>
<comment type="subcellular location">
    <subcellularLocation>
        <location evidence="1">Membrane</location>
        <topology evidence="1">Multi-pass membrane protein</topology>
    </subcellularLocation>
</comment>
<keyword evidence="5 6" id="KW-0472">Membrane</keyword>
<dbReference type="Proteomes" id="UP000229952">
    <property type="component" value="Unassembled WGS sequence"/>
</dbReference>
<evidence type="ECO:0000256" key="3">
    <source>
        <dbReference type="ARBA" id="ARBA00022692"/>
    </source>
</evidence>
<feature type="transmembrane region" description="Helical" evidence="6">
    <location>
        <begin position="25"/>
        <end position="51"/>
    </location>
</feature>
<gene>
    <name evidence="7" type="ORF">COX35_02850</name>
</gene>
<comment type="similarity">
    <text evidence="2">Belongs to the autoinducer-2 exporter (AI-2E) (TC 2.A.86) family.</text>
</comment>